<accession>A0A5B8XKG5</accession>
<dbReference type="RefSeq" id="WP_146957612.1">
    <property type="nucleotide sequence ID" value="NZ_CP042467.1"/>
</dbReference>
<dbReference type="OrthoDB" id="5515713at2"/>
<protein>
    <submittedName>
        <fullName evidence="1">Uncharacterized protein</fullName>
    </submittedName>
</protein>
<name>A0A5B8XKG5_9DELT</name>
<sequence length="90" mass="10407">MSRISDEKKAAQRARVIASDMTIYPDIQKKIENGIRNDNLFQELEGIMNEARTHFATYVSDEILNDTNILEKAFIDIVFANYGHIESPMW</sequence>
<dbReference type="AlphaFoldDB" id="A0A5B8XKG5"/>
<dbReference type="Proteomes" id="UP000321595">
    <property type="component" value="Chromosome"/>
</dbReference>
<dbReference type="EMBL" id="CP042467">
    <property type="protein sequence ID" value="QED26292.1"/>
    <property type="molecule type" value="Genomic_DNA"/>
</dbReference>
<proteinExistence type="predicted"/>
<reference evidence="1 2" key="1">
    <citation type="submission" date="2019-08" db="EMBL/GenBank/DDBJ databases">
        <authorList>
            <person name="Liang Q."/>
        </authorList>
    </citation>
    <scope>NUCLEOTIDE SEQUENCE [LARGE SCALE GENOMIC DNA]</scope>
    <source>
        <strain evidence="1 2">V1718</strain>
    </source>
</reference>
<organism evidence="1 2">
    <name type="scientific">Microvenator marinus</name>
    <dbReference type="NCBI Taxonomy" id="2600177"/>
    <lineage>
        <taxon>Bacteria</taxon>
        <taxon>Deltaproteobacteria</taxon>
        <taxon>Bradymonadales</taxon>
        <taxon>Microvenatoraceae</taxon>
        <taxon>Microvenator</taxon>
    </lineage>
</organism>
<gene>
    <name evidence="1" type="ORF">FRD01_03270</name>
</gene>
<evidence type="ECO:0000313" key="1">
    <source>
        <dbReference type="EMBL" id="QED26292.1"/>
    </source>
</evidence>
<keyword evidence="2" id="KW-1185">Reference proteome</keyword>
<dbReference type="KEGG" id="bbae:FRD01_03270"/>
<evidence type="ECO:0000313" key="2">
    <source>
        <dbReference type="Proteomes" id="UP000321595"/>
    </source>
</evidence>